<protein>
    <submittedName>
        <fullName evidence="1">Uncharacterized protein</fullName>
    </submittedName>
</protein>
<sequence>MAQYIILPAEDGSGFNIAVSGSDGARHTMLGFATEADAQAWIALDRRLDDVNASSAYLQPNATQ</sequence>
<evidence type="ECO:0000313" key="2">
    <source>
        <dbReference type="Proteomes" id="UP000239724"/>
    </source>
</evidence>
<comment type="caution">
    <text evidence="1">The sequence shown here is derived from an EMBL/GenBank/DDBJ whole genome shotgun (WGS) entry which is preliminary data.</text>
</comment>
<organism evidence="1 2">
    <name type="scientific">Rhodopila globiformis</name>
    <name type="common">Rhodopseudomonas globiformis</name>
    <dbReference type="NCBI Taxonomy" id="1071"/>
    <lineage>
        <taxon>Bacteria</taxon>
        <taxon>Pseudomonadati</taxon>
        <taxon>Pseudomonadota</taxon>
        <taxon>Alphaproteobacteria</taxon>
        <taxon>Acetobacterales</taxon>
        <taxon>Acetobacteraceae</taxon>
        <taxon>Rhodopila</taxon>
    </lineage>
</organism>
<evidence type="ECO:0000313" key="1">
    <source>
        <dbReference type="EMBL" id="PPQ25918.1"/>
    </source>
</evidence>
<gene>
    <name evidence="1" type="ORF">CCS01_31610</name>
</gene>
<dbReference type="RefSeq" id="WP_104523273.1">
    <property type="nucleotide sequence ID" value="NZ_NHRY01000276.1"/>
</dbReference>
<dbReference type="AlphaFoldDB" id="A0A2S6MU84"/>
<reference evidence="1 2" key="1">
    <citation type="journal article" date="2018" name="Arch. Microbiol.">
        <title>New insights into the metabolic potential of the phototrophic purple bacterium Rhodopila globiformis DSM 161(T) from its draft genome sequence and evidence for a vanadium-dependent nitrogenase.</title>
        <authorList>
            <person name="Imhoff J.F."/>
            <person name="Rahn T."/>
            <person name="Kunzel S."/>
            <person name="Neulinger S.C."/>
        </authorList>
    </citation>
    <scope>NUCLEOTIDE SEQUENCE [LARGE SCALE GENOMIC DNA]</scope>
    <source>
        <strain evidence="1 2">DSM 161</strain>
    </source>
</reference>
<keyword evidence="2" id="KW-1185">Reference proteome</keyword>
<accession>A0A2S6MU84</accession>
<proteinExistence type="predicted"/>
<dbReference type="EMBL" id="NHRY01000276">
    <property type="protein sequence ID" value="PPQ25918.1"/>
    <property type="molecule type" value="Genomic_DNA"/>
</dbReference>
<name>A0A2S6MU84_RHOGL</name>
<dbReference type="Proteomes" id="UP000239724">
    <property type="component" value="Unassembled WGS sequence"/>
</dbReference>